<reference evidence="2 3" key="1">
    <citation type="submission" date="2016-03" db="EMBL/GenBank/DDBJ databases">
        <title>Trachymyrmex septentrionalis WGS genome.</title>
        <authorList>
            <person name="Nygaard S."/>
            <person name="Hu H."/>
            <person name="Boomsma J."/>
            <person name="Zhang G."/>
        </authorList>
    </citation>
    <scope>NUCLEOTIDE SEQUENCE [LARGE SCALE GENOMIC DNA]</scope>
    <source>
        <strain evidence="2">Tsep2-gDNA-1</strain>
        <tissue evidence="2">Whole body</tissue>
    </source>
</reference>
<dbReference type="Proteomes" id="UP000078541">
    <property type="component" value="Unassembled WGS sequence"/>
</dbReference>
<evidence type="ECO:0000256" key="1">
    <source>
        <dbReference type="ARBA" id="ARBA00023033"/>
    </source>
</evidence>
<dbReference type="SUPFAM" id="SSF48264">
    <property type="entry name" value="Cytochrome P450"/>
    <property type="match status" value="1"/>
</dbReference>
<dbReference type="GO" id="GO:0005506">
    <property type="term" value="F:iron ion binding"/>
    <property type="evidence" value="ECO:0007669"/>
    <property type="project" value="InterPro"/>
</dbReference>
<protein>
    <submittedName>
        <fullName evidence="2">Uncharacterized protein</fullName>
    </submittedName>
</protein>
<organism evidence="2 3">
    <name type="scientific">Trachymyrmex septentrionalis</name>
    <dbReference type="NCBI Taxonomy" id="34720"/>
    <lineage>
        <taxon>Eukaryota</taxon>
        <taxon>Metazoa</taxon>
        <taxon>Ecdysozoa</taxon>
        <taxon>Arthropoda</taxon>
        <taxon>Hexapoda</taxon>
        <taxon>Insecta</taxon>
        <taxon>Pterygota</taxon>
        <taxon>Neoptera</taxon>
        <taxon>Endopterygota</taxon>
        <taxon>Hymenoptera</taxon>
        <taxon>Apocrita</taxon>
        <taxon>Aculeata</taxon>
        <taxon>Formicoidea</taxon>
        <taxon>Formicidae</taxon>
        <taxon>Myrmicinae</taxon>
        <taxon>Trachymyrmex</taxon>
    </lineage>
</organism>
<dbReference type="STRING" id="34720.A0A195F6Q4"/>
<keyword evidence="3" id="KW-1185">Reference proteome</keyword>
<dbReference type="InterPro" id="IPR036396">
    <property type="entry name" value="Cyt_P450_sf"/>
</dbReference>
<dbReference type="EMBL" id="KQ981768">
    <property type="protein sequence ID" value="KYN35872.1"/>
    <property type="molecule type" value="Genomic_DNA"/>
</dbReference>
<accession>A0A195F6Q4</accession>
<proteinExistence type="predicted"/>
<gene>
    <name evidence="2" type="ORF">ALC56_09663</name>
</gene>
<keyword evidence="1" id="KW-0560">Oxidoreductase</keyword>
<keyword evidence="1" id="KW-0503">Monooxygenase</keyword>
<dbReference type="GO" id="GO:0020037">
    <property type="term" value="F:heme binding"/>
    <property type="evidence" value="ECO:0007669"/>
    <property type="project" value="InterPro"/>
</dbReference>
<name>A0A195F6Q4_9HYME</name>
<dbReference type="GO" id="GO:0016705">
    <property type="term" value="F:oxidoreductase activity, acting on paired donors, with incorporation or reduction of molecular oxygen"/>
    <property type="evidence" value="ECO:0007669"/>
    <property type="project" value="InterPro"/>
</dbReference>
<evidence type="ECO:0000313" key="2">
    <source>
        <dbReference type="EMBL" id="KYN35872.1"/>
    </source>
</evidence>
<dbReference type="Gene3D" id="1.10.630.10">
    <property type="entry name" value="Cytochrome P450"/>
    <property type="match status" value="1"/>
</dbReference>
<sequence>MSLNLDLKYYSQPNKFNSKRFPNDDKLDNSIYMPFGTKLKIIFFYLLWHYNLEPDIKINVLIMLNKKTVFIMPERDS</sequence>
<evidence type="ECO:0000313" key="3">
    <source>
        <dbReference type="Proteomes" id="UP000078541"/>
    </source>
</evidence>
<dbReference type="GO" id="GO:0004497">
    <property type="term" value="F:monooxygenase activity"/>
    <property type="evidence" value="ECO:0007669"/>
    <property type="project" value="UniProtKB-KW"/>
</dbReference>
<dbReference type="AlphaFoldDB" id="A0A195F6Q4"/>